<dbReference type="InterPro" id="IPR051916">
    <property type="entry name" value="GPI-anchor_lipid_remodeler"/>
</dbReference>
<dbReference type="AlphaFoldDB" id="A0A4Q0VT21"/>
<protein>
    <submittedName>
        <fullName evidence="2">Endonuclease</fullName>
    </submittedName>
</protein>
<name>A0A4Q0VT21_9BACI</name>
<dbReference type="OrthoDB" id="155529at2"/>
<dbReference type="Proteomes" id="UP000290649">
    <property type="component" value="Unassembled WGS sequence"/>
</dbReference>
<evidence type="ECO:0000313" key="3">
    <source>
        <dbReference type="Proteomes" id="UP000290649"/>
    </source>
</evidence>
<dbReference type="PANTHER" id="PTHR14859:SF15">
    <property type="entry name" value="ENDONUCLEASE_EXONUCLEASE_PHOSPHATASE DOMAIN-CONTAINING PROTEIN"/>
    <property type="match status" value="1"/>
</dbReference>
<evidence type="ECO:0000259" key="1">
    <source>
        <dbReference type="Pfam" id="PF03372"/>
    </source>
</evidence>
<dbReference type="GO" id="GO:0004519">
    <property type="term" value="F:endonuclease activity"/>
    <property type="evidence" value="ECO:0007669"/>
    <property type="project" value="UniProtKB-KW"/>
</dbReference>
<feature type="domain" description="Endonuclease/exonuclease/phosphatase" evidence="1">
    <location>
        <begin position="17"/>
        <end position="230"/>
    </location>
</feature>
<accession>A0A4Q0VT21</accession>
<sequence>MIVDHFLGVFIFNLKVMTFNMRHGRGLDAKVNLQKVADLIKQEDVDIIALNEVDQMFSRRSHYVDQAYWLANELQMNYEFGPSLSFKGRSYGNAIISRLPILSHKNHQFQLKPLLAEPRAILEATIQVESDLVTVLTSHFSIHPILNQKQVNFCLNFGTTNPIILMGDFNRQSSSQSYQKLSKKFYDCSINRPLPTFSSKRPRSRIDYIFVSSHFNVTRTKVIETDASDHLPVLAELYKQ</sequence>
<comment type="caution">
    <text evidence="2">The sequence shown here is derived from an EMBL/GenBank/DDBJ whole genome shotgun (WGS) entry which is preliminary data.</text>
</comment>
<organism evidence="2 3">
    <name type="scientific">Anaerobacillus alkaliphilus</name>
    <dbReference type="NCBI Taxonomy" id="1548597"/>
    <lineage>
        <taxon>Bacteria</taxon>
        <taxon>Bacillati</taxon>
        <taxon>Bacillota</taxon>
        <taxon>Bacilli</taxon>
        <taxon>Bacillales</taxon>
        <taxon>Bacillaceae</taxon>
        <taxon>Anaerobacillus</taxon>
    </lineage>
</organism>
<dbReference type="GO" id="GO:0016020">
    <property type="term" value="C:membrane"/>
    <property type="evidence" value="ECO:0007669"/>
    <property type="project" value="GOC"/>
</dbReference>
<keyword evidence="2" id="KW-0540">Nuclease</keyword>
<dbReference type="Pfam" id="PF03372">
    <property type="entry name" value="Exo_endo_phos"/>
    <property type="match status" value="1"/>
</dbReference>
<keyword evidence="2" id="KW-0255">Endonuclease</keyword>
<dbReference type="PANTHER" id="PTHR14859">
    <property type="entry name" value="CALCOFLUOR WHITE HYPERSENSITIVE PROTEIN PRECURSOR"/>
    <property type="match status" value="1"/>
</dbReference>
<gene>
    <name evidence="2" type="ORF">DS745_12675</name>
</gene>
<keyword evidence="2" id="KW-0378">Hydrolase</keyword>
<proteinExistence type="predicted"/>
<keyword evidence="3" id="KW-1185">Reference proteome</keyword>
<evidence type="ECO:0000313" key="2">
    <source>
        <dbReference type="EMBL" id="RXJ00379.1"/>
    </source>
</evidence>
<dbReference type="InterPro" id="IPR005135">
    <property type="entry name" value="Endo/exonuclease/phosphatase"/>
</dbReference>
<dbReference type="RefSeq" id="WP_129078597.1">
    <property type="nucleotide sequence ID" value="NZ_QOUX01000039.1"/>
</dbReference>
<dbReference type="SUPFAM" id="SSF56219">
    <property type="entry name" value="DNase I-like"/>
    <property type="match status" value="1"/>
</dbReference>
<reference evidence="2 3" key="1">
    <citation type="journal article" date="2019" name="Int. J. Syst. Evol. Microbiol.">
        <title>Anaerobacillus alkaliphilus sp. nov., a novel alkaliphilic and moderately halophilic bacterium.</title>
        <authorList>
            <person name="Borsodi A.K."/>
            <person name="Aszalos J.M."/>
            <person name="Bihari P."/>
            <person name="Nagy I."/>
            <person name="Schumann P."/>
            <person name="Sproer C."/>
            <person name="Kovacs A.L."/>
            <person name="Boka K."/>
            <person name="Dobosy P."/>
            <person name="Ovari M."/>
            <person name="Szili-Kovacs T."/>
            <person name="Toth E."/>
        </authorList>
    </citation>
    <scope>NUCLEOTIDE SEQUENCE [LARGE SCALE GENOMIC DNA]</scope>
    <source>
        <strain evidence="2 3">B16-10</strain>
    </source>
</reference>
<dbReference type="InterPro" id="IPR036691">
    <property type="entry name" value="Endo/exonu/phosph_ase_sf"/>
</dbReference>
<dbReference type="EMBL" id="QOUX01000039">
    <property type="protein sequence ID" value="RXJ00379.1"/>
    <property type="molecule type" value="Genomic_DNA"/>
</dbReference>
<dbReference type="GO" id="GO:0006506">
    <property type="term" value="P:GPI anchor biosynthetic process"/>
    <property type="evidence" value="ECO:0007669"/>
    <property type="project" value="TreeGrafter"/>
</dbReference>
<dbReference type="Gene3D" id="3.60.10.10">
    <property type="entry name" value="Endonuclease/exonuclease/phosphatase"/>
    <property type="match status" value="1"/>
</dbReference>